<name>A0AAW0FQ74_9APHY</name>
<dbReference type="PANTHER" id="PTHR38886">
    <property type="entry name" value="SESA DOMAIN-CONTAINING PROTEIN"/>
    <property type="match status" value="1"/>
</dbReference>
<keyword evidence="3" id="KW-1185">Reference proteome</keyword>
<reference evidence="2 3" key="1">
    <citation type="submission" date="2022-09" db="EMBL/GenBank/DDBJ databases">
        <authorList>
            <person name="Palmer J.M."/>
        </authorList>
    </citation>
    <scope>NUCLEOTIDE SEQUENCE [LARGE SCALE GENOMIC DNA]</scope>
    <source>
        <strain evidence="2 3">DSM 7382</strain>
    </source>
</reference>
<dbReference type="AlphaFoldDB" id="A0AAW0FQ74"/>
<organism evidence="2 3">
    <name type="scientific">Cerrena zonata</name>
    <dbReference type="NCBI Taxonomy" id="2478898"/>
    <lineage>
        <taxon>Eukaryota</taxon>
        <taxon>Fungi</taxon>
        <taxon>Dikarya</taxon>
        <taxon>Basidiomycota</taxon>
        <taxon>Agaricomycotina</taxon>
        <taxon>Agaricomycetes</taxon>
        <taxon>Polyporales</taxon>
        <taxon>Cerrenaceae</taxon>
        <taxon>Cerrena</taxon>
    </lineage>
</organism>
<dbReference type="PANTHER" id="PTHR38886:SF1">
    <property type="entry name" value="NACHT-NTPASE AND P-LOOP NTPASES N-TERMINAL DOMAIN-CONTAINING PROTEIN"/>
    <property type="match status" value="1"/>
</dbReference>
<evidence type="ECO:0008006" key="4">
    <source>
        <dbReference type="Google" id="ProtNLM"/>
    </source>
</evidence>
<dbReference type="Proteomes" id="UP001385951">
    <property type="component" value="Unassembled WGS sequence"/>
</dbReference>
<feature type="region of interest" description="Disordered" evidence="1">
    <location>
        <begin position="314"/>
        <end position="333"/>
    </location>
</feature>
<evidence type="ECO:0000313" key="2">
    <source>
        <dbReference type="EMBL" id="KAK7681422.1"/>
    </source>
</evidence>
<protein>
    <recommendedName>
        <fullName evidence="4">Fungal N-terminal domain-containing protein</fullName>
    </recommendedName>
</protein>
<evidence type="ECO:0000313" key="3">
    <source>
        <dbReference type="Proteomes" id="UP001385951"/>
    </source>
</evidence>
<evidence type="ECO:0000256" key="1">
    <source>
        <dbReference type="SAM" id="MobiDB-lite"/>
    </source>
</evidence>
<sequence length="482" mass="54516">MPVLSLQLSFGGFGDIVTLIDLILKTKDCLIDGAHVREEVQEFVQFLDRYVETLHCIRSVLSSASSKGLPNSLTNAISHALAESKKLVQEFLGRLNSFKPLQWWGSTLVQAFRWALCSKKALQELQEKLVSQGNSITLLLSLSGLHITLDLASSATYKILPAQPPPCTIGLVDFLDQRAEIPLEFCLDKAASRPLSDELYISLIITNRLFQTFNKFLLFYFHNRAGLSFIKRGDYEVRRSSRKATSKQWDIEPGESLNMSAILHSREDDDRCCPRCKKLNNTNVPEYDGEIKCFYCQTFFRIAKSRIEELDVDTGDSTTDDIEPTNETQKASQKDEIDELQYIRRILVHSRETSPLGFVPAQIIQPGSVTYTTSMAPDGITKYHSFKAVPASYQTPNGIVSGIQWIPTDTVDFVPDGLTPELVRDPFTFQPRIPLFQPQKNSGLEPLHDDDFTLLRQPPKPAVPNDQYDRNVTERHQIIFPQ</sequence>
<comment type="caution">
    <text evidence="2">The sequence shown here is derived from an EMBL/GenBank/DDBJ whole genome shotgun (WGS) entry which is preliminary data.</text>
</comment>
<accession>A0AAW0FQ74</accession>
<proteinExistence type="predicted"/>
<feature type="compositionally biased region" description="Acidic residues" evidence="1">
    <location>
        <begin position="314"/>
        <end position="324"/>
    </location>
</feature>
<dbReference type="EMBL" id="JASBNA010000041">
    <property type="protein sequence ID" value="KAK7681422.1"/>
    <property type="molecule type" value="Genomic_DNA"/>
</dbReference>
<gene>
    <name evidence="2" type="ORF">QCA50_015514</name>
</gene>